<organism evidence="2">
    <name type="scientific">viral metagenome</name>
    <dbReference type="NCBI Taxonomy" id="1070528"/>
    <lineage>
        <taxon>unclassified sequences</taxon>
        <taxon>metagenomes</taxon>
        <taxon>organismal metagenomes</taxon>
    </lineage>
</organism>
<feature type="transmembrane region" description="Helical" evidence="1">
    <location>
        <begin position="53"/>
        <end position="75"/>
    </location>
</feature>
<feature type="transmembrane region" description="Helical" evidence="1">
    <location>
        <begin position="81"/>
        <end position="104"/>
    </location>
</feature>
<dbReference type="AlphaFoldDB" id="A0A6C0DHU4"/>
<dbReference type="EMBL" id="MN739616">
    <property type="protein sequence ID" value="QHT16123.1"/>
    <property type="molecule type" value="Genomic_DNA"/>
</dbReference>
<feature type="transmembrane region" description="Helical" evidence="1">
    <location>
        <begin position="24"/>
        <end position="46"/>
    </location>
</feature>
<keyword evidence="1" id="KW-1133">Transmembrane helix</keyword>
<accession>A0A6C0DHU4</accession>
<keyword evidence="1" id="KW-0472">Membrane</keyword>
<sequence>MANRIIQYEDEDKDFEYNEKKTVFVVNLLLFVLNLISLLIVLLYYNLSSVRRYIFFILFYCFGVILKLFDIIMTVHPYSEGFAILHIISMICALLIISYSLSVFTENRKKIGNDIVINQICSFVFFVFCAFLSIPLQKGHEDQIHLNKETQDFLLVLSSYCAFIAFFFGLICLKKL</sequence>
<feature type="transmembrane region" description="Helical" evidence="1">
    <location>
        <begin position="154"/>
        <end position="173"/>
    </location>
</feature>
<protein>
    <recommendedName>
        <fullName evidence="3">Transmembrane protein</fullName>
    </recommendedName>
</protein>
<feature type="transmembrane region" description="Helical" evidence="1">
    <location>
        <begin position="116"/>
        <end position="134"/>
    </location>
</feature>
<proteinExistence type="predicted"/>
<evidence type="ECO:0000313" key="2">
    <source>
        <dbReference type="EMBL" id="QHT16123.1"/>
    </source>
</evidence>
<evidence type="ECO:0000256" key="1">
    <source>
        <dbReference type="SAM" id="Phobius"/>
    </source>
</evidence>
<evidence type="ECO:0008006" key="3">
    <source>
        <dbReference type="Google" id="ProtNLM"/>
    </source>
</evidence>
<reference evidence="2" key="1">
    <citation type="journal article" date="2020" name="Nature">
        <title>Giant virus diversity and host interactions through global metagenomics.</title>
        <authorList>
            <person name="Schulz F."/>
            <person name="Roux S."/>
            <person name="Paez-Espino D."/>
            <person name="Jungbluth S."/>
            <person name="Walsh D.A."/>
            <person name="Denef V.J."/>
            <person name="McMahon K.D."/>
            <person name="Konstantinidis K.T."/>
            <person name="Eloe-Fadrosh E.A."/>
            <person name="Kyrpides N.C."/>
            <person name="Woyke T."/>
        </authorList>
    </citation>
    <scope>NUCLEOTIDE SEQUENCE</scope>
    <source>
        <strain evidence="2">GVMAG-M-3300023174-182</strain>
    </source>
</reference>
<keyword evidence="1" id="KW-0812">Transmembrane</keyword>
<name>A0A6C0DHU4_9ZZZZ</name>